<keyword evidence="1" id="KW-1133">Transmembrane helix</keyword>
<dbReference type="PANTHER" id="PTHR43044">
    <property type="match status" value="1"/>
</dbReference>
<evidence type="ECO:0008006" key="4">
    <source>
        <dbReference type="Google" id="ProtNLM"/>
    </source>
</evidence>
<feature type="transmembrane region" description="Helical" evidence="1">
    <location>
        <begin position="116"/>
        <end position="136"/>
    </location>
</feature>
<feature type="transmembrane region" description="Helical" evidence="1">
    <location>
        <begin position="284"/>
        <end position="302"/>
    </location>
</feature>
<dbReference type="RefSeq" id="WP_183383444.1">
    <property type="nucleotide sequence ID" value="NZ_JACHXR010000004.1"/>
</dbReference>
<dbReference type="AlphaFoldDB" id="A0A7W5ESZ1"/>
<dbReference type="PANTHER" id="PTHR43044:SF1">
    <property type="entry name" value="QUINOL:CYTOCHROME C OXIDOREDUCTASE QUINONE-BINDING SUBUNIT 2"/>
    <property type="match status" value="1"/>
</dbReference>
<gene>
    <name evidence="2" type="ORF">FHR97_001794</name>
</gene>
<keyword evidence="1" id="KW-0472">Membrane</keyword>
<evidence type="ECO:0000313" key="3">
    <source>
        <dbReference type="Proteomes" id="UP000518892"/>
    </source>
</evidence>
<sequence>MRRPVVFIVAAALAVCLLGIVLDARVLVQAWLAACLTWGMLPLGAQAVLLIHGLTGGAWGDASRHLWQALASTTPLFLLVMLVPLVGMGALMPWMAPLETLPEVVQHKRLYLNAPFFVARNLIYALIWGGLAWWLCRPPQRQGKIAAPGAILWVLAVTFFGFDWFMSLEPTFYSDVFGLELMTIAVSSAMALGLLLEAPALRPAIRGDIANLWLAMLLGWAFMAFSQLIIIWSGNLPHEIGWYLKRSTTGWQALGRLAFALFLFVPFVMLLSSALKRHARWLRIAAAVCLVGHVLHMQWLIWPAFSARLDHQAWLGPAALIAVGGLGYLGVSRVMARPLAPREVRHERH</sequence>
<feature type="transmembrane region" description="Helical" evidence="1">
    <location>
        <begin position="210"/>
        <end position="233"/>
    </location>
</feature>
<feature type="transmembrane region" description="Helical" evidence="1">
    <location>
        <begin position="314"/>
        <end position="336"/>
    </location>
</feature>
<dbReference type="EMBL" id="JACHXR010000004">
    <property type="protein sequence ID" value="MBB3230942.1"/>
    <property type="molecule type" value="Genomic_DNA"/>
</dbReference>
<feature type="transmembrane region" description="Helical" evidence="1">
    <location>
        <begin position="253"/>
        <end position="272"/>
    </location>
</feature>
<organism evidence="2 3">
    <name type="scientific">Halomonas stenophila</name>
    <dbReference type="NCBI Taxonomy" id="795312"/>
    <lineage>
        <taxon>Bacteria</taxon>
        <taxon>Pseudomonadati</taxon>
        <taxon>Pseudomonadota</taxon>
        <taxon>Gammaproteobacteria</taxon>
        <taxon>Oceanospirillales</taxon>
        <taxon>Halomonadaceae</taxon>
        <taxon>Halomonas</taxon>
    </lineage>
</organism>
<evidence type="ECO:0000313" key="2">
    <source>
        <dbReference type="EMBL" id="MBB3230942.1"/>
    </source>
</evidence>
<feature type="transmembrane region" description="Helical" evidence="1">
    <location>
        <begin position="29"/>
        <end position="55"/>
    </location>
</feature>
<name>A0A7W5ESZ1_9GAMM</name>
<accession>A0A7W5ESZ1</accession>
<comment type="caution">
    <text evidence="2">The sequence shown here is derived from an EMBL/GenBank/DDBJ whole genome shotgun (WGS) entry which is preliminary data.</text>
</comment>
<feature type="transmembrane region" description="Helical" evidence="1">
    <location>
        <begin position="76"/>
        <end position="96"/>
    </location>
</feature>
<feature type="transmembrane region" description="Helical" evidence="1">
    <location>
        <begin position="145"/>
        <end position="165"/>
    </location>
</feature>
<proteinExistence type="predicted"/>
<dbReference type="Proteomes" id="UP000518892">
    <property type="component" value="Unassembled WGS sequence"/>
</dbReference>
<evidence type="ECO:0000256" key="1">
    <source>
        <dbReference type="SAM" id="Phobius"/>
    </source>
</evidence>
<keyword evidence="3" id="KW-1185">Reference proteome</keyword>
<feature type="transmembrane region" description="Helical" evidence="1">
    <location>
        <begin position="177"/>
        <end position="198"/>
    </location>
</feature>
<keyword evidence="1" id="KW-0812">Transmembrane</keyword>
<reference evidence="2 3" key="1">
    <citation type="submission" date="2020-08" db="EMBL/GenBank/DDBJ databases">
        <title>Genomic Encyclopedia of Type Strains, Phase III (KMG-III): the genomes of soil and plant-associated and newly described type strains.</title>
        <authorList>
            <person name="Whitman W."/>
        </authorList>
    </citation>
    <scope>NUCLEOTIDE SEQUENCE [LARGE SCALE GENOMIC DNA]</scope>
    <source>
        <strain evidence="2 3">CECT 7744</strain>
    </source>
</reference>
<protein>
    <recommendedName>
        <fullName evidence="4">Quinol:cytochrome C oxidoreductase</fullName>
    </recommendedName>
</protein>